<dbReference type="SUPFAM" id="SSF51182">
    <property type="entry name" value="RmlC-like cupins"/>
    <property type="match status" value="1"/>
</dbReference>
<dbReference type="AlphaFoldDB" id="A0AAD1N0F2"/>
<dbReference type="EMBL" id="AP022617">
    <property type="protein sequence ID" value="BBZ64388.1"/>
    <property type="molecule type" value="Genomic_DNA"/>
</dbReference>
<dbReference type="PANTHER" id="PTHR37694">
    <property type="entry name" value="SLR8022 PROTEIN"/>
    <property type="match status" value="1"/>
</dbReference>
<gene>
    <name evidence="1" type="ORF">MMON_56890</name>
</gene>
<dbReference type="Proteomes" id="UP000466039">
    <property type="component" value="Chromosome"/>
</dbReference>
<sequence length="126" mass="13441">MIAQTGSGNIQNMEKISLTALAREQLELARSHNSGRSARTVYGGHEHSLRQTLIALTGGNGLDEHDAPEEATLYVVTGRVRLGDGTSHWEGSAGDLIVIPKTRHDLAALEDSVVLLTVLQSVGPYA</sequence>
<evidence type="ECO:0000313" key="1">
    <source>
        <dbReference type="EMBL" id="BBZ64388.1"/>
    </source>
</evidence>
<dbReference type="Gene3D" id="2.60.120.10">
    <property type="entry name" value="Jelly Rolls"/>
    <property type="match status" value="1"/>
</dbReference>
<dbReference type="InterPro" id="IPR011051">
    <property type="entry name" value="RmlC_Cupin_sf"/>
</dbReference>
<organism evidence="1 2">
    <name type="scientific">Mycolicibacterium monacense</name>
    <name type="common">Mycobacterium monacense</name>
    <dbReference type="NCBI Taxonomy" id="85693"/>
    <lineage>
        <taxon>Bacteria</taxon>
        <taxon>Bacillati</taxon>
        <taxon>Actinomycetota</taxon>
        <taxon>Actinomycetes</taxon>
        <taxon>Mycobacteriales</taxon>
        <taxon>Mycobacteriaceae</taxon>
        <taxon>Mycolicibacterium</taxon>
    </lineage>
</organism>
<reference evidence="1 2" key="1">
    <citation type="journal article" date="2019" name="Emerg. Microbes Infect.">
        <title>Comprehensive subspecies identification of 175 nontuberculous mycobacteria species based on 7547 genomic profiles.</title>
        <authorList>
            <person name="Matsumoto Y."/>
            <person name="Kinjo T."/>
            <person name="Motooka D."/>
            <person name="Nabeya D."/>
            <person name="Jung N."/>
            <person name="Uechi K."/>
            <person name="Horii T."/>
            <person name="Iida T."/>
            <person name="Fujita J."/>
            <person name="Nakamura S."/>
        </authorList>
    </citation>
    <scope>NUCLEOTIDE SEQUENCE [LARGE SCALE GENOMIC DNA]</scope>
    <source>
        <strain evidence="1 2">JCM 15658</strain>
    </source>
</reference>
<dbReference type="InterPro" id="IPR014710">
    <property type="entry name" value="RmlC-like_jellyroll"/>
</dbReference>
<name>A0AAD1N0F2_MYCMB</name>
<accession>A0AAD1N0F2</accession>
<protein>
    <submittedName>
        <fullName evidence="1">LuxR family transcriptional regulator</fullName>
    </submittedName>
</protein>
<evidence type="ECO:0000313" key="2">
    <source>
        <dbReference type="Proteomes" id="UP000466039"/>
    </source>
</evidence>
<proteinExistence type="predicted"/>
<keyword evidence="2" id="KW-1185">Reference proteome</keyword>
<dbReference type="PANTHER" id="PTHR37694:SF1">
    <property type="entry name" value="SLR8022 PROTEIN"/>
    <property type="match status" value="1"/>
</dbReference>
<dbReference type="CDD" id="cd02230">
    <property type="entry name" value="cupin_HP0902-like"/>
    <property type="match status" value="1"/>
</dbReference>